<dbReference type="SUPFAM" id="SSF64076">
    <property type="entry name" value="MTH938-like"/>
    <property type="match status" value="1"/>
</dbReference>
<dbReference type="OrthoDB" id="20681at2759"/>
<dbReference type="Gene3D" id="3.40.1230.10">
    <property type="entry name" value="MTH938-like"/>
    <property type="match status" value="1"/>
</dbReference>
<proteinExistence type="predicted"/>
<dbReference type="AlphaFoldDB" id="A0A8J2HKJ1"/>
<dbReference type="Pfam" id="PF04430">
    <property type="entry name" value="DUF498"/>
    <property type="match status" value="1"/>
</dbReference>
<dbReference type="EMBL" id="CAJNRD030001123">
    <property type="protein sequence ID" value="CAG5102118.1"/>
    <property type="molecule type" value="Genomic_DNA"/>
</dbReference>
<dbReference type="InterPro" id="IPR007523">
    <property type="entry name" value="NDUFAF3/AAMDC"/>
</dbReference>
<accession>A0A8J2HKJ1</accession>
<dbReference type="GO" id="GO:0005743">
    <property type="term" value="C:mitochondrial inner membrane"/>
    <property type="evidence" value="ECO:0007669"/>
    <property type="project" value="TreeGrafter"/>
</dbReference>
<evidence type="ECO:0000313" key="1">
    <source>
        <dbReference type="EMBL" id="CAG5102118.1"/>
    </source>
</evidence>
<dbReference type="Proteomes" id="UP000786811">
    <property type="component" value="Unassembled WGS sequence"/>
</dbReference>
<evidence type="ECO:0000313" key="2">
    <source>
        <dbReference type="Proteomes" id="UP000786811"/>
    </source>
</evidence>
<comment type="caution">
    <text evidence="1">The sequence shown here is derived from an EMBL/GenBank/DDBJ whole genome shotgun (WGS) entry which is preliminary data.</text>
</comment>
<keyword evidence="2" id="KW-1185">Reference proteome</keyword>
<reference evidence="1" key="1">
    <citation type="submission" date="2021-04" db="EMBL/GenBank/DDBJ databases">
        <authorList>
            <person name="Chebbi M.A.C M."/>
        </authorList>
    </citation>
    <scope>NUCLEOTIDE SEQUENCE</scope>
</reference>
<dbReference type="PANTHER" id="PTHR21192">
    <property type="entry name" value="NUCLEAR PROTEIN E3-3"/>
    <property type="match status" value="1"/>
</dbReference>
<dbReference type="PANTHER" id="PTHR21192:SF2">
    <property type="entry name" value="NADH DEHYDROGENASE [UBIQUINONE] 1 ALPHA SUBCOMPLEX ASSEMBLY FACTOR 3"/>
    <property type="match status" value="1"/>
</dbReference>
<sequence length="199" mass="22448">MTSLIYRQLSVYRNKLSEQCKFVVLNRLMSMHKGAYEGEGKTTVTILNKDPEYGLMIDGVSCVGFKLNIGITVLGAMILFPRTAIGWGIGSASDIHKDSLTIFKTIIPRPDIIILGLDDNYPRDAPFIKDFCKIIKDLNINMEVLPIIKACTTFNFLNAEKRYVVGAFLPPRVLERHDTQLIDDVAIRRAFRIPEKGID</sequence>
<dbReference type="GO" id="GO:0032981">
    <property type="term" value="P:mitochondrial respiratory chain complex I assembly"/>
    <property type="evidence" value="ECO:0007669"/>
    <property type="project" value="TreeGrafter"/>
</dbReference>
<name>A0A8J2HKJ1_COTCN</name>
<gene>
    <name evidence="1" type="ORF">HICCMSTLAB_LOCUS10855</name>
</gene>
<organism evidence="1 2">
    <name type="scientific">Cotesia congregata</name>
    <name type="common">Parasitoid wasp</name>
    <name type="synonym">Apanteles congregatus</name>
    <dbReference type="NCBI Taxonomy" id="51543"/>
    <lineage>
        <taxon>Eukaryota</taxon>
        <taxon>Metazoa</taxon>
        <taxon>Ecdysozoa</taxon>
        <taxon>Arthropoda</taxon>
        <taxon>Hexapoda</taxon>
        <taxon>Insecta</taxon>
        <taxon>Pterygota</taxon>
        <taxon>Neoptera</taxon>
        <taxon>Endopterygota</taxon>
        <taxon>Hymenoptera</taxon>
        <taxon>Apocrita</taxon>
        <taxon>Ichneumonoidea</taxon>
        <taxon>Braconidae</taxon>
        <taxon>Microgastrinae</taxon>
        <taxon>Cotesia</taxon>
    </lineage>
</organism>
<dbReference type="InterPro" id="IPR036748">
    <property type="entry name" value="MTH938-like_sf"/>
</dbReference>
<protein>
    <submittedName>
        <fullName evidence="1">Similar to ndufaf3: NADH dehydrogenase [ubiquinone] 1 alpha subcomplex assembly factor 3 (Xenopus tropicalis)</fullName>
    </submittedName>
</protein>